<comment type="similarity">
    <text evidence="1 7">Belongs to the peptidase M3 family.</text>
</comment>
<evidence type="ECO:0000256" key="3">
    <source>
        <dbReference type="ARBA" id="ARBA00022723"/>
    </source>
</evidence>
<keyword evidence="2 7" id="KW-0645">Protease</keyword>
<dbReference type="PANTHER" id="PTHR43660">
    <property type="entry name" value="DIPEPTIDYL CARBOXYPEPTIDASE"/>
    <property type="match status" value="1"/>
</dbReference>
<evidence type="ECO:0000256" key="7">
    <source>
        <dbReference type="RuleBase" id="RU003435"/>
    </source>
</evidence>
<keyword evidence="4 7" id="KW-0378">Hydrolase</keyword>
<dbReference type="GO" id="GO:0004222">
    <property type="term" value="F:metalloendopeptidase activity"/>
    <property type="evidence" value="ECO:0007669"/>
    <property type="project" value="InterPro"/>
</dbReference>
<feature type="non-terminal residue" evidence="9">
    <location>
        <position position="1"/>
    </location>
</feature>
<evidence type="ECO:0000259" key="8">
    <source>
        <dbReference type="Pfam" id="PF01432"/>
    </source>
</evidence>
<reference evidence="9" key="1">
    <citation type="journal article" date="2018" name="Genome Biol.">
        <title>SKESA: strategic k-mer extension for scrupulous assemblies.</title>
        <authorList>
            <person name="Souvorov A."/>
            <person name="Agarwala R."/>
            <person name="Lipman D.J."/>
        </authorList>
    </citation>
    <scope>NUCLEOTIDE SEQUENCE</scope>
    <source>
        <strain evidence="9">MA.1090801643</strain>
    </source>
</reference>
<dbReference type="EMBL" id="DAAXRR010000005">
    <property type="protein sequence ID" value="HAG2292026.1"/>
    <property type="molecule type" value="Genomic_DNA"/>
</dbReference>
<dbReference type="GO" id="GO:0046872">
    <property type="term" value="F:metal ion binding"/>
    <property type="evidence" value="ECO:0007669"/>
    <property type="project" value="UniProtKB-UniRule"/>
</dbReference>
<dbReference type="GO" id="GO:0006508">
    <property type="term" value="P:proteolysis"/>
    <property type="evidence" value="ECO:0007669"/>
    <property type="project" value="UniProtKB-KW"/>
</dbReference>
<accession>A0A760H3U3</accession>
<dbReference type="Gene3D" id="1.10.1370.10">
    <property type="entry name" value="Neurolysin, domain 3"/>
    <property type="match status" value="1"/>
</dbReference>
<dbReference type="Pfam" id="PF01432">
    <property type="entry name" value="Peptidase_M3"/>
    <property type="match status" value="1"/>
</dbReference>
<proteinExistence type="inferred from homology"/>
<dbReference type="InterPro" id="IPR001567">
    <property type="entry name" value="Pept_M3A_M3B_dom"/>
</dbReference>
<sequence>GYDMTELLGAALLDMRWHMLEESVAEQSVAEFEQQALAAEHLDLPAVPPRYRSSYFAHIFGGGYAAGYYAYLWTQMLADDGYQWFVEQGGLTRENGQRFRDAILSRGNSTDLETLYSAWRGHEPHIDPMLQYRGLDR</sequence>
<protein>
    <submittedName>
        <fullName evidence="9">Dipeptidyl carboxypeptidase II</fullName>
    </submittedName>
</protein>
<dbReference type="AlphaFoldDB" id="A0A760H3U3"/>
<evidence type="ECO:0000313" key="9">
    <source>
        <dbReference type="EMBL" id="HAG2292026.1"/>
    </source>
</evidence>
<dbReference type="SUPFAM" id="SSF55486">
    <property type="entry name" value="Metalloproteases ('zincins'), catalytic domain"/>
    <property type="match status" value="1"/>
</dbReference>
<comment type="cofactor">
    <cofactor evidence="7">
        <name>Zn(2+)</name>
        <dbReference type="ChEBI" id="CHEBI:29105"/>
    </cofactor>
    <text evidence="7">Binds 1 zinc ion.</text>
</comment>
<keyword evidence="5 7" id="KW-0862">Zinc</keyword>
<evidence type="ECO:0000256" key="6">
    <source>
        <dbReference type="ARBA" id="ARBA00023049"/>
    </source>
</evidence>
<feature type="domain" description="Peptidase M3A/M3B catalytic" evidence="8">
    <location>
        <begin position="1"/>
        <end position="133"/>
    </location>
</feature>
<organism evidence="9">
    <name type="scientific">Salmonella enterica</name>
    <name type="common">Salmonella choleraesuis</name>
    <dbReference type="NCBI Taxonomy" id="28901"/>
    <lineage>
        <taxon>Bacteria</taxon>
        <taxon>Pseudomonadati</taxon>
        <taxon>Pseudomonadota</taxon>
        <taxon>Gammaproteobacteria</taxon>
        <taxon>Enterobacterales</taxon>
        <taxon>Enterobacteriaceae</taxon>
        <taxon>Salmonella</taxon>
    </lineage>
</organism>
<keyword evidence="9" id="KW-0121">Carboxypeptidase</keyword>
<keyword evidence="3 7" id="KW-0479">Metal-binding</keyword>
<dbReference type="GO" id="GO:0004180">
    <property type="term" value="F:carboxypeptidase activity"/>
    <property type="evidence" value="ECO:0007669"/>
    <property type="project" value="UniProtKB-KW"/>
</dbReference>
<evidence type="ECO:0000256" key="1">
    <source>
        <dbReference type="ARBA" id="ARBA00006040"/>
    </source>
</evidence>
<evidence type="ECO:0000256" key="2">
    <source>
        <dbReference type="ARBA" id="ARBA00022670"/>
    </source>
</evidence>
<evidence type="ECO:0000256" key="4">
    <source>
        <dbReference type="ARBA" id="ARBA00022801"/>
    </source>
</evidence>
<keyword evidence="6 7" id="KW-0482">Metalloprotease</keyword>
<dbReference type="InterPro" id="IPR045090">
    <property type="entry name" value="Pept_M3A_M3B"/>
</dbReference>
<reference evidence="9" key="2">
    <citation type="submission" date="2020-02" db="EMBL/GenBank/DDBJ databases">
        <authorList>
            <consortium name="NCBI Pathogen Detection Project"/>
        </authorList>
    </citation>
    <scope>NUCLEOTIDE SEQUENCE</scope>
    <source>
        <strain evidence="9">MA.1090801643</strain>
    </source>
</reference>
<name>A0A760H3U3_SALER</name>
<comment type="caution">
    <text evidence="9">The sequence shown here is derived from an EMBL/GenBank/DDBJ whole genome shotgun (WGS) entry which is preliminary data.</text>
</comment>
<dbReference type="PANTHER" id="PTHR43660:SF1">
    <property type="entry name" value="DIPEPTIDYL CARBOXYPEPTIDASE"/>
    <property type="match status" value="1"/>
</dbReference>
<gene>
    <name evidence="9" type="ORF">G8V35_001970</name>
</gene>
<dbReference type="InterPro" id="IPR024077">
    <property type="entry name" value="Neurolysin/TOP_dom2"/>
</dbReference>
<evidence type="ECO:0000256" key="5">
    <source>
        <dbReference type="ARBA" id="ARBA00022833"/>
    </source>
</evidence>
<dbReference type="GO" id="GO:0005829">
    <property type="term" value="C:cytosol"/>
    <property type="evidence" value="ECO:0007669"/>
    <property type="project" value="TreeGrafter"/>
</dbReference>